<comment type="caution">
    <text evidence="1">The sequence shown here is derived from an EMBL/GenBank/DDBJ whole genome shotgun (WGS) entry which is preliminary data.</text>
</comment>
<dbReference type="AlphaFoldDB" id="A0AAD1UEP4"/>
<name>A0AAD1UEP4_EUPCR</name>
<keyword evidence="2" id="KW-1185">Reference proteome</keyword>
<sequence>MQLCIKAKLCEKCVKIVGSEYFCSSSMDISLLSITILFVNTKSKLRKFETIESINLRI</sequence>
<dbReference type="Proteomes" id="UP001295684">
    <property type="component" value="Unassembled WGS sequence"/>
</dbReference>
<accession>A0AAD1UEP4</accession>
<evidence type="ECO:0000313" key="2">
    <source>
        <dbReference type="Proteomes" id="UP001295684"/>
    </source>
</evidence>
<organism evidence="1 2">
    <name type="scientific">Euplotes crassus</name>
    <dbReference type="NCBI Taxonomy" id="5936"/>
    <lineage>
        <taxon>Eukaryota</taxon>
        <taxon>Sar</taxon>
        <taxon>Alveolata</taxon>
        <taxon>Ciliophora</taxon>
        <taxon>Intramacronucleata</taxon>
        <taxon>Spirotrichea</taxon>
        <taxon>Hypotrichia</taxon>
        <taxon>Euplotida</taxon>
        <taxon>Euplotidae</taxon>
        <taxon>Moneuplotes</taxon>
    </lineage>
</organism>
<gene>
    <name evidence="1" type="ORF">ECRASSUSDP1_LOCUS5364</name>
</gene>
<protein>
    <submittedName>
        <fullName evidence="1">Uncharacterized protein</fullName>
    </submittedName>
</protein>
<reference evidence="1" key="1">
    <citation type="submission" date="2023-07" db="EMBL/GenBank/DDBJ databases">
        <authorList>
            <consortium name="AG Swart"/>
            <person name="Singh M."/>
            <person name="Singh A."/>
            <person name="Seah K."/>
            <person name="Emmerich C."/>
        </authorList>
    </citation>
    <scope>NUCLEOTIDE SEQUENCE</scope>
    <source>
        <strain evidence="1">DP1</strain>
    </source>
</reference>
<proteinExistence type="predicted"/>
<dbReference type="EMBL" id="CAMPGE010005176">
    <property type="protein sequence ID" value="CAI2364024.1"/>
    <property type="molecule type" value="Genomic_DNA"/>
</dbReference>
<evidence type="ECO:0000313" key="1">
    <source>
        <dbReference type="EMBL" id="CAI2364024.1"/>
    </source>
</evidence>